<evidence type="ECO:0000256" key="1">
    <source>
        <dbReference type="SAM" id="MobiDB-lite"/>
    </source>
</evidence>
<dbReference type="EMBL" id="CADEAL010000271">
    <property type="protein sequence ID" value="CAB1417599.1"/>
    <property type="molecule type" value="Genomic_DNA"/>
</dbReference>
<gene>
    <name evidence="2" type="ORF">PLEPLA_LOCUS5418</name>
</gene>
<feature type="region of interest" description="Disordered" evidence="1">
    <location>
        <begin position="32"/>
        <end position="69"/>
    </location>
</feature>
<sequence>MRACACLPSAAIAHRTSSESIPAVRRQFAATLPPPAPRQHHLRLPSPSPPPPPPPMPVLRGGHTPGSAAARPLLKAGAISGAQVAEEGCEWVRGGGRWGEELRNAPYRSAALGPSITSITSSSSVWRRAAHTPPATALTSSRSSSGGRVQVHVTCRQLTLAAIPRYGHKMAAHTRKATEEGPSRCKH</sequence>
<comment type="caution">
    <text evidence="2">The sequence shown here is derived from an EMBL/GenBank/DDBJ whole genome shotgun (WGS) entry which is preliminary data.</text>
</comment>
<feature type="compositionally biased region" description="Pro residues" evidence="1">
    <location>
        <begin position="46"/>
        <end position="57"/>
    </location>
</feature>
<accession>A0A9N7TT03</accession>
<dbReference type="Proteomes" id="UP001153269">
    <property type="component" value="Unassembled WGS sequence"/>
</dbReference>
<name>A0A9N7TT03_PLEPL</name>
<dbReference type="AlphaFoldDB" id="A0A9N7TT03"/>
<keyword evidence="3" id="KW-1185">Reference proteome</keyword>
<protein>
    <submittedName>
        <fullName evidence="2">Uncharacterized protein</fullName>
    </submittedName>
</protein>
<organism evidence="2 3">
    <name type="scientific">Pleuronectes platessa</name>
    <name type="common">European plaice</name>
    <dbReference type="NCBI Taxonomy" id="8262"/>
    <lineage>
        <taxon>Eukaryota</taxon>
        <taxon>Metazoa</taxon>
        <taxon>Chordata</taxon>
        <taxon>Craniata</taxon>
        <taxon>Vertebrata</taxon>
        <taxon>Euteleostomi</taxon>
        <taxon>Actinopterygii</taxon>
        <taxon>Neopterygii</taxon>
        <taxon>Teleostei</taxon>
        <taxon>Neoteleostei</taxon>
        <taxon>Acanthomorphata</taxon>
        <taxon>Carangaria</taxon>
        <taxon>Pleuronectiformes</taxon>
        <taxon>Pleuronectoidei</taxon>
        <taxon>Pleuronectidae</taxon>
        <taxon>Pleuronectes</taxon>
    </lineage>
</organism>
<evidence type="ECO:0000313" key="2">
    <source>
        <dbReference type="EMBL" id="CAB1417599.1"/>
    </source>
</evidence>
<evidence type="ECO:0000313" key="3">
    <source>
        <dbReference type="Proteomes" id="UP001153269"/>
    </source>
</evidence>
<reference evidence="2" key="1">
    <citation type="submission" date="2020-03" db="EMBL/GenBank/DDBJ databases">
        <authorList>
            <person name="Weist P."/>
        </authorList>
    </citation>
    <scope>NUCLEOTIDE SEQUENCE</scope>
</reference>
<proteinExistence type="predicted"/>